<evidence type="ECO:0000256" key="3">
    <source>
        <dbReference type="ARBA" id="ARBA00013222"/>
    </source>
</evidence>
<dbReference type="OMA" id="DPFPVKG"/>
<evidence type="ECO:0000259" key="11">
    <source>
        <dbReference type="PROSITE" id="PS51819"/>
    </source>
</evidence>
<keyword evidence="7 10" id="KW-0408">Iron</keyword>
<dbReference type="GO" id="GO:0003868">
    <property type="term" value="F:4-hydroxyphenylpyruvate dioxygenase activity"/>
    <property type="evidence" value="ECO:0007669"/>
    <property type="project" value="InterPro"/>
</dbReference>
<evidence type="ECO:0000256" key="9">
    <source>
        <dbReference type="PIRNR" id="PIRNR009283"/>
    </source>
</evidence>
<evidence type="ECO:0000256" key="10">
    <source>
        <dbReference type="PIRSR" id="PIRSR009283-1"/>
    </source>
</evidence>
<dbReference type="InterPro" id="IPR041736">
    <property type="entry name" value="4OHPhenylPyrv_dOase_N"/>
</dbReference>
<dbReference type="PANTHER" id="PTHR11959">
    <property type="entry name" value="4-HYDROXYPHENYLPYRUVATE DIOXYGENASE"/>
    <property type="match status" value="1"/>
</dbReference>
<reference evidence="13" key="1">
    <citation type="submission" date="2011-08" db="EMBL/GenBank/DDBJ databases">
        <authorList>
            <person name="Rombauts S."/>
        </authorList>
    </citation>
    <scope>NUCLEOTIDE SEQUENCE</scope>
    <source>
        <strain evidence="13">London</strain>
    </source>
</reference>
<dbReference type="KEGG" id="tut:107366066"/>
<sequence>MPQYVNGSNGASDSSRFIHFDHVVFWVGNAKQAATYYCVEMGFTPLAYKGLETGSRQLACHAIKQNKIIFVFVSPLEPGNQEMGSHLITHGDGVKDVALRVEGIEAIVARARSQGAVIVKDVWTESDQNGYVKLAQIQTFGDVTHTLIERENYKGLFLPGYEKSPLEIQLLNELPTVGLEFIDHCVGNQPEKDMEKVADMYEKQLTFHRFWSVDDSQIHTEYSALRSIVMTNPEETIKLPINEPARGKKQSQIQEYLDYYGGPGIQHIALNTDNIIEAIKSLRQRGMQFLDIPKTYYTNLQNALKSSPIQVKEDLNELERLNILVDHDEKGYLLQIFTKPVQDRPTLFLEIIQRRNHNGFGAGNFKSLFEAIEAEQDKRGNLKDL</sequence>
<dbReference type="EMBL" id="CAEY01000437">
    <property type="status" value="NOT_ANNOTATED_CDS"/>
    <property type="molecule type" value="Genomic_DNA"/>
</dbReference>
<protein>
    <recommendedName>
        <fullName evidence="3 9">4-hydroxyphenylpyruvate dioxygenase</fullName>
    </recommendedName>
</protein>
<evidence type="ECO:0000256" key="4">
    <source>
        <dbReference type="ARBA" id="ARBA00022723"/>
    </source>
</evidence>
<feature type="domain" description="VOC" evidence="11">
    <location>
        <begin position="181"/>
        <end position="339"/>
    </location>
</feature>
<dbReference type="eggNOG" id="KOG0638">
    <property type="taxonomic scope" value="Eukaryota"/>
</dbReference>
<keyword evidence="6" id="KW-0828">Tyrosine catabolism</keyword>
<dbReference type="PIRSF" id="PIRSF009283">
    <property type="entry name" value="HPP_dOase"/>
    <property type="match status" value="1"/>
</dbReference>
<comment type="cofactor">
    <cofactor evidence="10">
        <name>Fe cation</name>
        <dbReference type="ChEBI" id="CHEBI:24875"/>
    </cofactor>
    <text evidence="10">Binds 1 Fe cation per subunit.</text>
</comment>
<dbReference type="InterPro" id="IPR041735">
    <property type="entry name" value="4OHPhenylPyrv_dOase_C"/>
</dbReference>
<feature type="binding site" evidence="10">
    <location>
        <position position="267"/>
    </location>
    <ligand>
        <name>Fe cation</name>
        <dbReference type="ChEBI" id="CHEBI:24875"/>
    </ligand>
</feature>
<dbReference type="InterPro" id="IPR005956">
    <property type="entry name" value="4OHPhenylPyrv_dOase"/>
</dbReference>
<evidence type="ECO:0000313" key="12">
    <source>
        <dbReference type="EnsemblMetazoa" id="tetur01g03260.1"/>
    </source>
</evidence>
<keyword evidence="13" id="KW-1185">Reference proteome</keyword>
<reference evidence="12" key="2">
    <citation type="submission" date="2015-06" db="UniProtKB">
        <authorList>
            <consortium name="EnsemblMetazoa"/>
        </authorList>
    </citation>
    <scope>IDENTIFICATION</scope>
</reference>
<dbReference type="AlphaFoldDB" id="T1JQH8"/>
<dbReference type="Gene3D" id="3.10.180.10">
    <property type="entry name" value="2,3-Dihydroxybiphenyl 1,2-Dioxygenase, domain 1"/>
    <property type="match status" value="2"/>
</dbReference>
<dbReference type="InterPro" id="IPR037523">
    <property type="entry name" value="VOC_core"/>
</dbReference>
<dbReference type="GO" id="GO:0006572">
    <property type="term" value="P:L-tyrosine catabolic process"/>
    <property type="evidence" value="ECO:0007669"/>
    <property type="project" value="UniProtKB-KW"/>
</dbReference>
<dbReference type="PANTHER" id="PTHR11959:SF1">
    <property type="entry name" value="4-HYDROXYPHENYLPYRUVATE DIOXYGENASE"/>
    <property type="match status" value="1"/>
</dbReference>
<keyword evidence="8" id="KW-0585">Phenylalanine catabolism</keyword>
<dbReference type="Proteomes" id="UP000015104">
    <property type="component" value="Unassembled WGS sequence"/>
</dbReference>
<dbReference type="InterPro" id="IPR029068">
    <property type="entry name" value="Glyas_Bleomycin-R_OHBP_Dase"/>
</dbReference>
<keyword evidence="5" id="KW-0677">Repeat</keyword>
<evidence type="ECO:0000256" key="6">
    <source>
        <dbReference type="ARBA" id="ARBA00022878"/>
    </source>
</evidence>
<comment type="similarity">
    <text evidence="2 9">Belongs to the 4HPPD family.</text>
</comment>
<organism evidence="12 13">
    <name type="scientific">Tetranychus urticae</name>
    <name type="common">Two-spotted spider mite</name>
    <dbReference type="NCBI Taxonomy" id="32264"/>
    <lineage>
        <taxon>Eukaryota</taxon>
        <taxon>Metazoa</taxon>
        <taxon>Ecdysozoa</taxon>
        <taxon>Arthropoda</taxon>
        <taxon>Chelicerata</taxon>
        <taxon>Arachnida</taxon>
        <taxon>Acari</taxon>
        <taxon>Acariformes</taxon>
        <taxon>Trombidiformes</taxon>
        <taxon>Prostigmata</taxon>
        <taxon>Eleutherengona</taxon>
        <taxon>Raphignathae</taxon>
        <taxon>Tetranychoidea</taxon>
        <taxon>Tetranychidae</taxon>
        <taxon>Tetranychus</taxon>
    </lineage>
</organism>
<dbReference type="GO" id="GO:0000139">
    <property type="term" value="C:Golgi membrane"/>
    <property type="evidence" value="ECO:0007669"/>
    <property type="project" value="TreeGrafter"/>
</dbReference>
<feature type="domain" description="VOC" evidence="11">
    <location>
        <begin position="19"/>
        <end position="150"/>
    </location>
</feature>
<feature type="binding site" evidence="10">
    <location>
        <position position="184"/>
    </location>
    <ligand>
        <name>Fe cation</name>
        <dbReference type="ChEBI" id="CHEBI:24875"/>
    </ligand>
</feature>
<keyword evidence="4 10" id="KW-0479">Metal-binding</keyword>
<dbReference type="GO" id="GO:0046872">
    <property type="term" value="F:metal ion binding"/>
    <property type="evidence" value="ECO:0007669"/>
    <property type="project" value="UniProtKB-KW"/>
</dbReference>
<accession>T1JQH8</accession>
<dbReference type="OrthoDB" id="414569at2759"/>
<dbReference type="GO" id="GO:0005789">
    <property type="term" value="C:endoplasmic reticulum membrane"/>
    <property type="evidence" value="ECO:0007669"/>
    <property type="project" value="TreeGrafter"/>
</dbReference>
<dbReference type="CDD" id="cd07250">
    <property type="entry name" value="HPPD_C_like"/>
    <property type="match status" value="1"/>
</dbReference>
<evidence type="ECO:0000256" key="8">
    <source>
        <dbReference type="ARBA" id="ARBA00023232"/>
    </source>
</evidence>
<evidence type="ECO:0000313" key="13">
    <source>
        <dbReference type="Proteomes" id="UP000015104"/>
    </source>
</evidence>
<proteinExistence type="inferred from homology"/>
<name>T1JQH8_TETUR</name>
<evidence type="ECO:0000256" key="2">
    <source>
        <dbReference type="ARBA" id="ARBA00005877"/>
    </source>
</evidence>
<dbReference type="InterPro" id="IPR004360">
    <property type="entry name" value="Glyas_Fos-R_dOase_dom"/>
</dbReference>
<dbReference type="FunFam" id="3.10.180.10:FF:000001">
    <property type="entry name" value="4-hydroxyphenylpyruvate dioxygenase"/>
    <property type="match status" value="1"/>
</dbReference>
<feature type="binding site" evidence="10">
    <location>
        <position position="350"/>
    </location>
    <ligand>
        <name>Fe cation</name>
        <dbReference type="ChEBI" id="CHEBI:24875"/>
    </ligand>
</feature>
<dbReference type="HOGENOM" id="CLU_034004_3_1_1"/>
<dbReference type="CDD" id="cd08342">
    <property type="entry name" value="HPPD_N_like"/>
    <property type="match status" value="1"/>
</dbReference>
<dbReference type="GO" id="GO:0006559">
    <property type="term" value="P:L-phenylalanine catabolic process"/>
    <property type="evidence" value="ECO:0007669"/>
    <property type="project" value="UniProtKB-KW"/>
</dbReference>
<dbReference type="NCBIfam" id="TIGR01263">
    <property type="entry name" value="4HPPD"/>
    <property type="match status" value="1"/>
</dbReference>
<dbReference type="PROSITE" id="PS51819">
    <property type="entry name" value="VOC"/>
    <property type="match status" value="2"/>
</dbReference>
<dbReference type="SUPFAM" id="SSF54593">
    <property type="entry name" value="Glyoxalase/Bleomycin resistance protein/Dihydroxybiphenyl dioxygenase"/>
    <property type="match status" value="1"/>
</dbReference>
<gene>
    <name evidence="12" type="primary">107366066</name>
</gene>
<evidence type="ECO:0000256" key="5">
    <source>
        <dbReference type="ARBA" id="ARBA00022737"/>
    </source>
</evidence>
<evidence type="ECO:0000256" key="7">
    <source>
        <dbReference type="ARBA" id="ARBA00023004"/>
    </source>
</evidence>
<dbReference type="Pfam" id="PF00903">
    <property type="entry name" value="Glyoxalase"/>
    <property type="match status" value="1"/>
</dbReference>
<dbReference type="STRING" id="32264.T1JQH8"/>
<evidence type="ECO:0000256" key="1">
    <source>
        <dbReference type="ARBA" id="ARBA00005162"/>
    </source>
</evidence>
<dbReference type="EnsemblMetazoa" id="tetur01g03260.1">
    <property type="protein sequence ID" value="tetur01g03260.1"/>
    <property type="gene ID" value="tetur01g03260"/>
</dbReference>
<comment type="pathway">
    <text evidence="1">Amino-acid degradation; L-phenylalanine degradation; acetoacetate and fumarate from L-phenylalanine: step 3/6.</text>
</comment>